<feature type="signal peptide" evidence="1">
    <location>
        <begin position="1"/>
        <end position="19"/>
    </location>
</feature>
<accession>A0A9X1FMA5</accession>
<feature type="domain" description="Lipid/polyisoprenoid-binding YceI-like" evidence="2">
    <location>
        <begin position="44"/>
        <end position="219"/>
    </location>
</feature>
<dbReference type="InterPro" id="IPR007372">
    <property type="entry name" value="Lipid/polyisoprenoid-bd_YceI"/>
</dbReference>
<sequence>MKKIMLNIALFAFIGIATISCKNNNEAETTEAQEVAEAAPVAVEYTVDTEASQIHWKGSKPVKSHNGTINLNSGTVMVMGDAIEAGKFTIDMNTITDLDLEGDMKTNLENHLKGTVEGKEGDFFNVTAYPFSTFQITEVNTTEGKTMVSGNLTIKDKTHNISFPATISMEGNVLKLTSETFTIDRTQWGVNFGSKTVFDNLGEKFISDDIELTVNLVANKS</sequence>
<dbReference type="RefSeq" id="WP_219050285.1">
    <property type="nucleotide sequence ID" value="NZ_JAHWDP010000001.1"/>
</dbReference>
<feature type="chain" id="PRO_5040819737" evidence="1">
    <location>
        <begin position="20"/>
        <end position="221"/>
    </location>
</feature>
<proteinExistence type="predicted"/>
<evidence type="ECO:0000256" key="1">
    <source>
        <dbReference type="SAM" id="SignalP"/>
    </source>
</evidence>
<dbReference type="SMART" id="SM00867">
    <property type="entry name" value="YceI"/>
    <property type="match status" value="1"/>
</dbReference>
<dbReference type="AlphaFoldDB" id="A0A9X1FMA5"/>
<dbReference type="PANTHER" id="PTHR34406">
    <property type="entry name" value="PROTEIN YCEI"/>
    <property type="match status" value="1"/>
</dbReference>
<organism evidence="3 4">
    <name type="scientific">Halomarinibacterium sedimenti</name>
    <dbReference type="NCBI Taxonomy" id="2857106"/>
    <lineage>
        <taxon>Bacteria</taxon>
        <taxon>Pseudomonadati</taxon>
        <taxon>Bacteroidota</taxon>
        <taxon>Flavobacteriia</taxon>
        <taxon>Flavobacteriales</taxon>
        <taxon>Flavobacteriaceae</taxon>
        <taxon>Halomarinibacterium</taxon>
    </lineage>
</organism>
<dbReference type="Proteomes" id="UP001138686">
    <property type="component" value="Unassembled WGS sequence"/>
</dbReference>
<keyword evidence="1" id="KW-0732">Signal</keyword>
<dbReference type="PANTHER" id="PTHR34406:SF1">
    <property type="entry name" value="PROTEIN YCEI"/>
    <property type="match status" value="1"/>
</dbReference>
<dbReference type="Pfam" id="PF04264">
    <property type="entry name" value="YceI"/>
    <property type="match status" value="1"/>
</dbReference>
<evidence type="ECO:0000313" key="4">
    <source>
        <dbReference type="Proteomes" id="UP001138686"/>
    </source>
</evidence>
<evidence type="ECO:0000259" key="2">
    <source>
        <dbReference type="SMART" id="SM00867"/>
    </source>
</evidence>
<protein>
    <submittedName>
        <fullName evidence="3">YceI family protein</fullName>
    </submittedName>
</protein>
<gene>
    <name evidence="3" type="ORF">KXJ69_00230</name>
</gene>
<dbReference type="EMBL" id="JAHWDP010000001">
    <property type="protein sequence ID" value="MBW2936509.1"/>
    <property type="molecule type" value="Genomic_DNA"/>
</dbReference>
<evidence type="ECO:0000313" key="3">
    <source>
        <dbReference type="EMBL" id="MBW2936509.1"/>
    </source>
</evidence>
<keyword evidence="4" id="KW-1185">Reference proteome</keyword>
<dbReference type="PROSITE" id="PS51257">
    <property type="entry name" value="PROKAR_LIPOPROTEIN"/>
    <property type="match status" value="1"/>
</dbReference>
<comment type="caution">
    <text evidence="3">The sequence shown here is derived from an EMBL/GenBank/DDBJ whole genome shotgun (WGS) entry which is preliminary data.</text>
</comment>
<name>A0A9X1FMA5_9FLAO</name>
<reference evidence="3" key="1">
    <citation type="submission" date="2021-07" db="EMBL/GenBank/DDBJ databases">
        <title>Aureisphaera sp. CAU 1614 isolated from sea sediment.</title>
        <authorList>
            <person name="Kim W."/>
        </authorList>
    </citation>
    <scope>NUCLEOTIDE SEQUENCE</scope>
    <source>
        <strain evidence="3">CAU 1614</strain>
    </source>
</reference>